<evidence type="ECO:0000313" key="4">
    <source>
        <dbReference type="EMBL" id="MEE2526506.1"/>
    </source>
</evidence>
<dbReference type="RefSeq" id="WP_330199170.1">
    <property type="nucleotide sequence ID" value="NZ_JAZDRP010000005.1"/>
</dbReference>
<name>A0ABU7LRH4_9PROT</name>
<sequence>MKLLTSILSIIILPAGAAFGWQALSTPTSPGASTPGYECADEEDGRFCVCVGLIDCMRMRDSEVCVHRSGPLEGTDDFECDDIFDACSCTWPRENQSRLRHPERFGEADTLDAGRRNEVVNARRGRDPRTRSGNAETAALDGAGNGDDVPSTARFDPVSPITDPIEDALAPVGSEIGDAIGSVEDGLADLLGGSSSDEEERDSIVDHRTGRTPPRRNETVPARRGRLPAPSDVSIGADTPTSFEISWQDNARSEHGVQVERGIPVRERGGVNYNWRRIFNSEERVDSRVRGTGPRSDIDDGLVQGTLYCYRLRAYRSDQTSDYSDIACSTLR</sequence>
<feature type="signal peptide" evidence="2">
    <location>
        <begin position="1"/>
        <end position="17"/>
    </location>
</feature>
<gene>
    <name evidence="4" type="ORF">V0U79_09020</name>
</gene>
<comment type="caution">
    <text evidence="4">The sequence shown here is derived from an EMBL/GenBank/DDBJ whole genome shotgun (WGS) entry which is preliminary data.</text>
</comment>
<feature type="region of interest" description="Disordered" evidence="1">
    <location>
        <begin position="121"/>
        <end position="151"/>
    </location>
</feature>
<organism evidence="4 5">
    <name type="scientific">Hyphobacterium lacteum</name>
    <dbReference type="NCBI Taxonomy" id="3116575"/>
    <lineage>
        <taxon>Bacteria</taxon>
        <taxon>Pseudomonadati</taxon>
        <taxon>Pseudomonadota</taxon>
        <taxon>Alphaproteobacteria</taxon>
        <taxon>Maricaulales</taxon>
        <taxon>Maricaulaceae</taxon>
        <taxon>Hyphobacterium</taxon>
    </lineage>
</organism>
<dbReference type="InterPro" id="IPR013783">
    <property type="entry name" value="Ig-like_fold"/>
</dbReference>
<dbReference type="Gene3D" id="2.60.40.10">
    <property type="entry name" value="Immunoglobulins"/>
    <property type="match status" value="1"/>
</dbReference>
<dbReference type="SUPFAM" id="SSF49265">
    <property type="entry name" value="Fibronectin type III"/>
    <property type="match status" value="1"/>
</dbReference>
<dbReference type="PROSITE" id="PS50853">
    <property type="entry name" value="FN3"/>
    <property type="match status" value="1"/>
</dbReference>
<accession>A0ABU7LRH4</accession>
<dbReference type="InterPro" id="IPR003961">
    <property type="entry name" value="FN3_dom"/>
</dbReference>
<dbReference type="Proteomes" id="UP001354971">
    <property type="component" value="Unassembled WGS sequence"/>
</dbReference>
<protein>
    <submittedName>
        <fullName evidence="4">Fibronectin type III domain-containing protein</fullName>
    </submittedName>
</protein>
<dbReference type="SMART" id="SM00060">
    <property type="entry name" value="FN3"/>
    <property type="match status" value="1"/>
</dbReference>
<feature type="chain" id="PRO_5047063153" evidence="2">
    <location>
        <begin position="18"/>
        <end position="332"/>
    </location>
</feature>
<feature type="domain" description="Fibronectin type-III" evidence="3">
    <location>
        <begin position="229"/>
        <end position="332"/>
    </location>
</feature>
<evidence type="ECO:0000313" key="5">
    <source>
        <dbReference type="Proteomes" id="UP001354971"/>
    </source>
</evidence>
<evidence type="ECO:0000256" key="1">
    <source>
        <dbReference type="SAM" id="MobiDB-lite"/>
    </source>
</evidence>
<dbReference type="EMBL" id="JAZDRP010000005">
    <property type="protein sequence ID" value="MEE2526506.1"/>
    <property type="molecule type" value="Genomic_DNA"/>
</dbReference>
<keyword evidence="2" id="KW-0732">Signal</keyword>
<proteinExistence type="predicted"/>
<keyword evidence="5" id="KW-1185">Reference proteome</keyword>
<reference evidence="4 5" key="1">
    <citation type="submission" date="2024-01" db="EMBL/GenBank/DDBJ databases">
        <title>Hyphobacterium bacterium isolated from marine sediment.</title>
        <authorList>
            <person name="Zhao S."/>
        </authorList>
    </citation>
    <scope>NUCLEOTIDE SEQUENCE [LARGE SCALE GENOMIC DNA]</scope>
    <source>
        <strain evidence="5">HN65</strain>
    </source>
</reference>
<feature type="region of interest" description="Disordered" evidence="1">
    <location>
        <begin position="187"/>
        <end position="238"/>
    </location>
</feature>
<evidence type="ECO:0000259" key="3">
    <source>
        <dbReference type="PROSITE" id="PS50853"/>
    </source>
</evidence>
<evidence type="ECO:0000256" key="2">
    <source>
        <dbReference type="SAM" id="SignalP"/>
    </source>
</evidence>
<dbReference type="InterPro" id="IPR036116">
    <property type="entry name" value="FN3_sf"/>
</dbReference>
<dbReference type="CDD" id="cd00063">
    <property type="entry name" value="FN3"/>
    <property type="match status" value="1"/>
</dbReference>